<evidence type="ECO:0000256" key="2">
    <source>
        <dbReference type="SAM" id="MobiDB-lite"/>
    </source>
</evidence>
<dbReference type="SUPFAM" id="SSF57959">
    <property type="entry name" value="Leucine zipper domain"/>
    <property type="match status" value="1"/>
</dbReference>
<dbReference type="Proteomes" id="UP000663829">
    <property type="component" value="Unassembled WGS sequence"/>
</dbReference>
<dbReference type="InterPro" id="IPR046347">
    <property type="entry name" value="bZIP_sf"/>
</dbReference>
<evidence type="ECO:0000313" key="4">
    <source>
        <dbReference type="EMBL" id="CAF1025219.1"/>
    </source>
</evidence>
<keyword evidence="6" id="KW-1185">Reference proteome</keyword>
<feature type="region of interest" description="Disordered" evidence="2">
    <location>
        <begin position="194"/>
        <end position="215"/>
    </location>
</feature>
<accession>A0A814ILX2</accession>
<protein>
    <recommendedName>
        <fullName evidence="3">BZIP domain-containing protein</fullName>
    </recommendedName>
</protein>
<dbReference type="Gene3D" id="1.20.5.170">
    <property type="match status" value="1"/>
</dbReference>
<reference evidence="4" key="1">
    <citation type="submission" date="2021-02" db="EMBL/GenBank/DDBJ databases">
        <authorList>
            <person name="Nowell W R."/>
        </authorList>
    </citation>
    <scope>NUCLEOTIDE SEQUENCE</scope>
</reference>
<feature type="region of interest" description="Disordered" evidence="2">
    <location>
        <begin position="52"/>
        <end position="71"/>
    </location>
</feature>
<name>A0A814ILX2_9BILA</name>
<dbReference type="Proteomes" id="UP000681722">
    <property type="component" value="Unassembled WGS sequence"/>
</dbReference>
<proteinExistence type="predicted"/>
<feature type="domain" description="BZIP" evidence="3">
    <location>
        <begin position="232"/>
        <end position="293"/>
    </location>
</feature>
<dbReference type="Pfam" id="PF00170">
    <property type="entry name" value="bZIP_1"/>
    <property type="match status" value="1"/>
</dbReference>
<dbReference type="EMBL" id="CAJNOQ010003696">
    <property type="protein sequence ID" value="CAF1025219.1"/>
    <property type="molecule type" value="Genomic_DNA"/>
</dbReference>
<dbReference type="EMBL" id="CAJOBC010003696">
    <property type="protein sequence ID" value="CAF3796448.1"/>
    <property type="molecule type" value="Genomic_DNA"/>
</dbReference>
<feature type="compositionally biased region" description="Low complexity" evidence="2">
    <location>
        <begin position="52"/>
        <end position="69"/>
    </location>
</feature>
<dbReference type="AlphaFoldDB" id="A0A814ILX2"/>
<dbReference type="SMART" id="SM00338">
    <property type="entry name" value="BRLZ"/>
    <property type="match status" value="1"/>
</dbReference>
<dbReference type="PROSITE" id="PS50217">
    <property type="entry name" value="BZIP"/>
    <property type="match status" value="1"/>
</dbReference>
<evidence type="ECO:0000256" key="1">
    <source>
        <dbReference type="SAM" id="Coils"/>
    </source>
</evidence>
<feature type="coiled-coil region" evidence="1">
    <location>
        <begin position="255"/>
        <end position="296"/>
    </location>
</feature>
<organism evidence="4 6">
    <name type="scientific">Didymodactylos carnosus</name>
    <dbReference type="NCBI Taxonomy" id="1234261"/>
    <lineage>
        <taxon>Eukaryota</taxon>
        <taxon>Metazoa</taxon>
        <taxon>Spiralia</taxon>
        <taxon>Gnathifera</taxon>
        <taxon>Rotifera</taxon>
        <taxon>Eurotatoria</taxon>
        <taxon>Bdelloidea</taxon>
        <taxon>Philodinida</taxon>
        <taxon>Philodinidae</taxon>
        <taxon>Didymodactylos</taxon>
    </lineage>
</organism>
<dbReference type="GO" id="GO:0003700">
    <property type="term" value="F:DNA-binding transcription factor activity"/>
    <property type="evidence" value="ECO:0007669"/>
    <property type="project" value="InterPro"/>
</dbReference>
<comment type="caution">
    <text evidence="4">The sequence shown here is derived from an EMBL/GenBank/DDBJ whole genome shotgun (WGS) entry which is preliminary data.</text>
</comment>
<dbReference type="OrthoDB" id="10038696at2759"/>
<evidence type="ECO:0000259" key="3">
    <source>
        <dbReference type="PROSITE" id="PS50217"/>
    </source>
</evidence>
<evidence type="ECO:0000313" key="6">
    <source>
        <dbReference type="Proteomes" id="UP000663829"/>
    </source>
</evidence>
<dbReference type="InterPro" id="IPR004827">
    <property type="entry name" value="bZIP"/>
</dbReference>
<dbReference type="PROSITE" id="PS00036">
    <property type="entry name" value="BZIP_BASIC"/>
    <property type="match status" value="1"/>
</dbReference>
<sequence>MDVDESLSRKLTTSSFTLPPALDELSKIAQDLKQSLTRKPTQSPFQNILQQISTLQQSSSSSSDIPPSTAEVMRDIESIESTKSVSLVTELCQLRDLLLPTPPMSTSSSPVFSPKKKFIIRSQSQTDDDIPPSNNNNSSYIQIFIDQKPYTLQVETQETNLDKIISHSNEQTLEREINTQHLKIPSLAQNMPNEVTSSDQMPPKVKRQRVTTSSSHVIQPAPITGEMNDIIRRKHIRDSNREAARRCRERRRNYIETLESSLEREREKNKTLDTELEHLKQENAQLKTILSETTKLIQ</sequence>
<keyword evidence="1" id="KW-0175">Coiled coil</keyword>
<evidence type="ECO:0000313" key="5">
    <source>
        <dbReference type="EMBL" id="CAF3796448.1"/>
    </source>
</evidence>
<gene>
    <name evidence="4" type="ORF">GPM918_LOCUS14992</name>
    <name evidence="5" type="ORF">SRO942_LOCUS14992</name>
</gene>